<feature type="signal peptide" evidence="1">
    <location>
        <begin position="1"/>
        <end position="43"/>
    </location>
</feature>
<dbReference type="Proteomes" id="UP000011939">
    <property type="component" value="Unassembled WGS sequence"/>
</dbReference>
<comment type="caution">
    <text evidence="3">The sequence shown here is derived from an EMBL/GenBank/DDBJ whole genome shotgun (WGS) entry which is preliminary data.</text>
</comment>
<dbReference type="InterPro" id="IPR007372">
    <property type="entry name" value="Lipid/polyisoprenoid-bd_YceI"/>
</dbReference>
<dbReference type="EMBL" id="AMZQ01000008">
    <property type="protein sequence ID" value="EKU11135.1"/>
    <property type="molecule type" value="Genomic_DNA"/>
</dbReference>
<reference evidence="3 4" key="1">
    <citation type="journal article" date="2013" name="Genome Announc.">
        <title>Genome Sequence of Campylobacter showae UNSWCD, Isolated from a Patient with Crohn's Disease.</title>
        <authorList>
            <person name="Tay A.P."/>
            <person name="Kaakoush N.O."/>
            <person name="Deshpande N.P."/>
            <person name="Chen Z."/>
            <person name="Mitchell H."/>
            <person name="Wilkins M.R."/>
        </authorList>
    </citation>
    <scope>NUCLEOTIDE SEQUENCE [LARGE SCALE GENOMIC DNA]</scope>
    <source>
        <strain evidence="3 4">CSUNSWCD</strain>
    </source>
</reference>
<accession>M5IJQ6</accession>
<proteinExistence type="predicted"/>
<evidence type="ECO:0000313" key="3">
    <source>
        <dbReference type="EMBL" id="EKU11135.1"/>
    </source>
</evidence>
<dbReference type="SUPFAM" id="SSF101874">
    <property type="entry name" value="YceI-like"/>
    <property type="match status" value="1"/>
</dbReference>
<dbReference type="Pfam" id="PF04264">
    <property type="entry name" value="YceI"/>
    <property type="match status" value="1"/>
</dbReference>
<evidence type="ECO:0000256" key="1">
    <source>
        <dbReference type="SAM" id="SignalP"/>
    </source>
</evidence>
<dbReference type="PANTHER" id="PTHR34406:SF1">
    <property type="entry name" value="PROTEIN YCEI"/>
    <property type="match status" value="1"/>
</dbReference>
<gene>
    <name evidence="3" type="ORF">CSUNSWCD_2258</name>
</gene>
<keyword evidence="1" id="KW-0732">Signal</keyword>
<organism evidence="3 4">
    <name type="scientific">Campylobacter showae CSUNSWCD</name>
    <dbReference type="NCBI Taxonomy" id="1244083"/>
    <lineage>
        <taxon>Bacteria</taxon>
        <taxon>Pseudomonadati</taxon>
        <taxon>Campylobacterota</taxon>
        <taxon>Epsilonproteobacteria</taxon>
        <taxon>Campylobacterales</taxon>
        <taxon>Campylobacteraceae</taxon>
        <taxon>Campylobacter</taxon>
    </lineage>
</organism>
<feature type="domain" description="Lipid/polyisoprenoid-binding YceI-like" evidence="2">
    <location>
        <begin position="45"/>
        <end position="210"/>
    </location>
</feature>
<dbReference type="STRING" id="1244083.CSUNSWCD_2258"/>
<dbReference type="eggNOG" id="COG2353">
    <property type="taxonomic scope" value="Bacteria"/>
</dbReference>
<dbReference type="Gene3D" id="2.40.128.110">
    <property type="entry name" value="Lipid/polyisoprenoid-binding, YceI-like"/>
    <property type="match status" value="1"/>
</dbReference>
<dbReference type="InterPro" id="IPR036761">
    <property type="entry name" value="TTHA0802/YceI-like_sf"/>
</dbReference>
<dbReference type="SMART" id="SM00867">
    <property type="entry name" value="YceI"/>
    <property type="match status" value="1"/>
</dbReference>
<evidence type="ECO:0000259" key="2">
    <source>
        <dbReference type="SMART" id="SM00867"/>
    </source>
</evidence>
<dbReference type="PATRIC" id="fig|1244083.3.peg.1502"/>
<protein>
    <submittedName>
        <fullName evidence="3">Protein yceI</fullName>
    </submittedName>
</protein>
<dbReference type="PANTHER" id="PTHR34406">
    <property type="entry name" value="PROTEIN YCEI"/>
    <property type="match status" value="1"/>
</dbReference>
<sequence length="212" mass="23763">MLRKSYIFTFLKYTFKPKSQGEKMKKLIKFSLVAALVASFANAAVYEIDPAHSSVGFKIKHLSISKVSGNFGKFDAVIDYDKDAKELKALEATIETASVNTQNEKRDEHLRSADFFNAAKFDKITYKMVKFEKESDTEGKVVGTLTMHGVTKPVVLKFELGGFTADKNGKEKIGFSLEGETKRKLFEIGLDTPEITLSDKVELEIEVEAKEK</sequence>
<dbReference type="AlphaFoldDB" id="M5IJQ6"/>
<feature type="chain" id="PRO_5004067789" evidence="1">
    <location>
        <begin position="44"/>
        <end position="212"/>
    </location>
</feature>
<evidence type="ECO:0000313" key="4">
    <source>
        <dbReference type="Proteomes" id="UP000011939"/>
    </source>
</evidence>
<name>M5IJQ6_9BACT</name>